<dbReference type="PANTHER" id="PTHR46623">
    <property type="entry name" value="CARBOXYMETHYLENEBUTENOLIDASE-RELATED"/>
    <property type="match status" value="1"/>
</dbReference>
<evidence type="ECO:0000313" key="3">
    <source>
        <dbReference type="Proteomes" id="UP000563151"/>
    </source>
</evidence>
<dbReference type="SUPFAM" id="SSF53474">
    <property type="entry name" value="alpha/beta-Hydrolases"/>
    <property type="match status" value="1"/>
</dbReference>
<dbReference type="Gene3D" id="3.40.50.1820">
    <property type="entry name" value="alpha/beta hydrolase"/>
    <property type="match status" value="1"/>
</dbReference>
<accession>A0A923IZ49</accession>
<feature type="domain" description="Dienelactone hydrolase" evidence="1">
    <location>
        <begin position="10"/>
        <end position="198"/>
    </location>
</feature>
<dbReference type="Pfam" id="PF01738">
    <property type="entry name" value="DLH"/>
    <property type="match status" value="1"/>
</dbReference>
<keyword evidence="2" id="KW-0378">Hydrolase</keyword>
<evidence type="ECO:0000259" key="1">
    <source>
        <dbReference type="Pfam" id="PF01738"/>
    </source>
</evidence>
<organism evidence="2 3">
    <name type="scientific">Clostridium tetanomorphum</name>
    <dbReference type="NCBI Taxonomy" id="1553"/>
    <lineage>
        <taxon>Bacteria</taxon>
        <taxon>Bacillati</taxon>
        <taxon>Bacillota</taxon>
        <taxon>Clostridia</taxon>
        <taxon>Eubacteriales</taxon>
        <taxon>Clostridiaceae</taxon>
        <taxon>Clostridium</taxon>
    </lineage>
</organism>
<dbReference type="AlphaFoldDB" id="A0A923IZ49"/>
<name>A0A923IZ49_CLOTT</name>
<dbReference type="PANTHER" id="PTHR46623:SF6">
    <property type="entry name" value="ALPHA_BETA-HYDROLASES SUPERFAMILY PROTEIN"/>
    <property type="match status" value="1"/>
</dbReference>
<protein>
    <submittedName>
        <fullName evidence="2">Dienelactone hydrolase family protein</fullName>
    </submittedName>
</protein>
<dbReference type="InterPro" id="IPR029058">
    <property type="entry name" value="AB_hydrolase_fold"/>
</dbReference>
<proteinExistence type="predicted"/>
<dbReference type="InterPro" id="IPR051049">
    <property type="entry name" value="Dienelactone_hydrolase-like"/>
</dbReference>
<dbReference type="GO" id="GO:0016787">
    <property type="term" value="F:hydrolase activity"/>
    <property type="evidence" value="ECO:0007669"/>
    <property type="project" value="UniProtKB-KW"/>
</dbReference>
<reference evidence="2 3" key="1">
    <citation type="submission" date="2020-04" db="EMBL/GenBank/DDBJ databases">
        <title>Genomic insights into acetone-butanol-ethanol (ABE) fermentation by sequencing solventogenic clostridia strains.</title>
        <authorList>
            <person name="Brown S."/>
        </authorList>
    </citation>
    <scope>NUCLEOTIDE SEQUENCE [LARGE SCALE GENOMIC DNA]</scope>
    <source>
        <strain evidence="2 3">DJ011</strain>
    </source>
</reference>
<dbReference type="InterPro" id="IPR002925">
    <property type="entry name" value="Dienelactn_hydro"/>
</dbReference>
<sequence length="204" mass="23581">MVKIINNSDSVIIVLHEIYGINQHIQMVCKKFSMNGYDIICPNLIDKPQPFNYDLEQEAYEYFMNNIGFDSAVQQVKQVIIQAKKQYKNIYLIGYSVGATIAWLCSGEENMCNGIIGYYGSRIRDYRNITPKCPVLLIFSTEENSFNIKELVYSLKKQSINVYMLKGKHGFSNPFYKNYCEQSFEKAEKLVDNFLKKINNGPSI</sequence>
<dbReference type="EMBL" id="JAAZWO010000001">
    <property type="protein sequence ID" value="MBC2396249.1"/>
    <property type="molecule type" value="Genomic_DNA"/>
</dbReference>
<comment type="caution">
    <text evidence="2">The sequence shown here is derived from an EMBL/GenBank/DDBJ whole genome shotgun (WGS) entry which is preliminary data.</text>
</comment>
<evidence type="ECO:0000313" key="2">
    <source>
        <dbReference type="EMBL" id="MBC2396249.1"/>
    </source>
</evidence>
<dbReference type="Proteomes" id="UP000563151">
    <property type="component" value="Unassembled WGS sequence"/>
</dbReference>
<keyword evidence="3" id="KW-1185">Reference proteome</keyword>
<gene>
    <name evidence="2" type="ORF">HGG79_00425</name>
</gene>